<name>A0A6P5AKR2_BRABE</name>
<evidence type="ECO:0000256" key="1">
    <source>
        <dbReference type="ARBA" id="ARBA00004123"/>
    </source>
</evidence>
<dbReference type="PROSITE" id="PS00027">
    <property type="entry name" value="HOMEOBOX_1"/>
    <property type="match status" value="1"/>
</dbReference>
<dbReference type="Proteomes" id="UP000515135">
    <property type="component" value="Unplaced"/>
</dbReference>
<feature type="compositionally biased region" description="Basic and acidic residues" evidence="13">
    <location>
        <begin position="285"/>
        <end position="294"/>
    </location>
</feature>
<dbReference type="PROSITE" id="PS50071">
    <property type="entry name" value="HOMEOBOX_2"/>
    <property type="match status" value="1"/>
</dbReference>
<keyword evidence="8" id="KW-0804">Transcription</keyword>
<feature type="DNA-binding region" description="Homeobox" evidence="11">
    <location>
        <begin position="117"/>
        <end position="176"/>
    </location>
</feature>
<dbReference type="RefSeq" id="XP_019642616.1">
    <property type="nucleotide sequence ID" value="XM_019787057.1"/>
</dbReference>
<dbReference type="GO" id="GO:0000981">
    <property type="term" value="F:DNA-binding transcription factor activity, RNA polymerase II-specific"/>
    <property type="evidence" value="ECO:0007669"/>
    <property type="project" value="InterPro"/>
</dbReference>
<dbReference type="Pfam" id="PF00046">
    <property type="entry name" value="Homeodomain"/>
    <property type="match status" value="1"/>
</dbReference>
<evidence type="ECO:0000256" key="5">
    <source>
        <dbReference type="ARBA" id="ARBA00023015"/>
    </source>
</evidence>
<dbReference type="PANTHER" id="PTHR46799">
    <property type="entry name" value="HOMEOBOX PROTEIN UNC-4 HOMOLOG"/>
    <property type="match status" value="1"/>
</dbReference>
<feature type="compositionally biased region" description="Low complexity" evidence="13">
    <location>
        <begin position="328"/>
        <end position="337"/>
    </location>
</feature>
<sequence>MMDNCLITQQFPHLNGVNLPGFPYTHPPYPHAAFDFPPTSSGLPGGPRPFSIDGILGGGGHPNASFPQTSMILNGGINVITTTAGNNKQESNNLRDSLLFSFVENGQDSGEGMPPKRRRTRTNFNSWQLEELERAFQESHYPDVFMREALALRLDLVESRVQVWFQNRRAKWRKKENTKKGPGRPAHNAHPQTCSGDPIPAEELERRQKEREERKKRKQLEKQRQKGAMRAEGSQAGDDGAEKASLSGDLDTSTDNPCRADGESRWGESDSGNTTDSSSTSSNYERVRARKDDTTAASLVVTDDQEQHHQDDTSSHQTPSHTEHFNTTEEAAATTEENLPSSETTLDRDSVSVADSATTTCSTVSTTPPCTAQSPTRPATSPINTVTKSPYSIESLLAEPKVPRGRRPNTKYPRVQASKSAYSNGLVPVYPITQPVGFMVQPSVATAVSPTQVSPTLPLAAERQNSSIAALRLKAKEHQITIDSQLAENFRLSPDRCSV</sequence>
<dbReference type="PANTHER" id="PTHR46799:SF1">
    <property type="entry name" value="HOMEOBOX PROTEIN UNC-4 HOMOLOG"/>
    <property type="match status" value="1"/>
</dbReference>
<accession>A0A6P5AKR2</accession>
<organism evidence="16 17">
    <name type="scientific">Branchiostoma belcheri</name>
    <name type="common">Amphioxus</name>
    <dbReference type="NCBI Taxonomy" id="7741"/>
    <lineage>
        <taxon>Eukaryota</taxon>
        <taxon>Metazoa</taxon>
        <taxon>Chordata</taxon>
        <taxon>Cephalochordata</taxon>
        <taxon>Leptocardii</taxon>
        <taxon>Amphioxiformes</taxon>
        <taxon>Branchiostomatidae</taxon>
        <taxon>Branchiostoma</taxon>
    </lineage>
</organism>
<dbReference type="PROSITE" id="PS50803">
    <property type="entry name" value="OAR"/>
    <property type="match status" value="1"/>
</dbReference>
<evidence type="ECO:0000256" key="9">
    <source>
        <dbReference type="ARBA" id="ARBA00023242"/>
    </source>
</evidence>
<feature type="compositionally biased region" description="Basic and acidic residues" evidence="13">
    <location>
        <begin position="203"/>
        <end position="213"/>
    </location>
</feature>
<evidence type="ECO:0000259" key="15">
    <source>
        <dbReference type="PROSITE" id="PS50803"/>
    </source>
</evidence>
<keyword evidence="4" id="KW-0524">Neurogenesis</keyword>
<keyword evidence="7 11" id="KW-0371">Homeobox</keyword>
<evidence type="ECO:0000313" key="16">
    <source>
        <dbReference type="Proteomes" id="UP000515135"/>
    </source>
</evidence>
<feature type="domain" description="Homeobox" evidence="14">
    <location>
        <begin position="115"/>
        <end position="175"/>
    </location>
</feature>
<dbReference type="InterPro" id="IPR003654">
    <property type="entry name" value="OAR_dom"/>
</dbReference>
<dbReference type="CDD" id="cd00086">
    <property type="entry name" value="homeodomain"/>
    <property type="match status" value="1"/>
</dbReference>
<keyword evidence="5" id="KW-0805">Transcription regulation</keyword>
<keyword evidence="2" id="KW-0217">Developmental protein</keyword>
<dbReference type="GeneID" id="109483919"/>
<evidence type="ECO:0000256" key="3">
    <source>
        <dbReference type="ARBA" id="ARBA00022782"/>
    </source>
</evidence>
<reference evidence="17" key="1">
    <citation type="submission" date="2025-08" db="UniProtKB">
        <authorList>
            <consortium name="RefSeq"/>
        </authorList>
    </citation>
    <scope>IDENTIFICATION</scope>
    <source>
        <tissue evidence="17">Gonad</tissue>
    </source>
</reference>
<evidence type="ECO:0000256" key="8">
    <source>
        <dbReference type="ARBA" id="ARBA00023163"/>
    </source>
</evidence>
<evidence type="ECO:0000256" key="11">
    <source>
        <dbReference type="PROSITE-ProRule" id="PRU00108"/>
    </source>
</evidence>
<keyword evidence="6 11" id="KW-0238">DNA-binding</keyword>
<dbReference type="InterPro" id="IPR001356">
    <property type="entry name" value="HD"/>
</dbReference>
<protein>
    <submittedName>
        <fullName evidence="17">Homeobox protein unc-4 homolog isoform X1</fullName>
    </submittedName>
</protein>
<feature type="compositionally biased region" description="Low complexity" evidence="13">
    <location>
        <begin position="269"/>
        <end position="283"/>
    </location>
</feature>
<dbReference type="InterPro" id="IPR009057">
    <property type="entry name" value="Homeodomain-like_sf"/>
</dbReference>
<dbReference type="GO" id="GO:0030154">
    <property type="term" value="P:cell differentiation"/>
    <property type="evidence" value="ECO:0007669"/>
    <property type="project" value="UniProtKB-KW"/>
</dbReference>
<dbReference type="AlphaFoldDB" id="A0A6P5AKR2"/>
<feature type="compositionally biased region" description="Low complexity" evidence="13">
    <location>
        <begin position="351"/>
        <end position="372"/>
    </location>
</feature>
<dbReference type="FunFam" id="1.10.10.60:FF:000057">
    <property type="entry name" value="Short stature homeobox 2"/>
    <property type="match status" value="1"/>
</dbReference>
<dbReference type="Gene3D" id="1.10.10.60">
    <property type="entry name" value="Homeodomain-like"/>
    <property type="match status" value="1"/>
</dbReference>
<comment type="subcellular location">
    <subcellularLocation>
        <location evidence="1 11 12">Nucleus</location>
    </subcellularLocation>
</comment>
<dbReference type="InterPro" id="IPR017970">
    <property type="entry name" value="Homeobox_CS"/>
</dbReference>
<dbReference type="SUPFAM" id="SSF46689">
    <property type="entry name" value="Homeodomain-like"/>
    <property type="match status" value="1"/>
</dbReference>
<evidence type="ECO:0000256" key="6">
    <source>
        <dbReference type="ARBA" id="ARBA00023125"/>
    </source>
</evidence>
<feature type="domain" description="OAR" evidence="15">
    <location>
        <begin position="466"/>
        <end position="479"/>
    </location>
</feature>
<gene>
    <name evidence="17" type="primary">LOC109483919</name>
</gene>
<evidence type="ECO:0000256" key="2">
    <source>
        <dbReference type="ARBA" id="ARBA00022473"/>
    </source>
</evidence>
<evidence type="ECO:0000256" key="7">
    <source>
        <dbReference type="ARBA" id="ARBA00023155"/>
    </source>
</evidence>
<evidence type="ECO:0000259" key="14">
    <source>
        <dbReference type="PROSITE" id="PS50071"/>
    </source>
</evidence>
<keyword evidence="9 11" id="KW-0539">Nucleus</keyword>
<keyword evidence="16" id="KW-1185">Reference proteome</keyword>
<evidence type="ECO:0000313" key="17">
    <source>
        <dbReference type="RefSeq" id="XP_019642616.1"/>
    </source>
</evidence>
<dbReference type="OrthoDB" id="6159439at2759"/>
<dbReference type="KEGG" id="bbel:109483919"/>
<keyword evidence="3" id="KW-0221">Differentiation</keyword>
<proteinExistence type="inferred from homology"/>
<dbReference type="GO" id="GO:1990837">
    <property type="term" value="F:sequence-specific double-stranded DNA binding"/>
    <property type="evidence" value="ECO:0007669"/>
    <property type="project" value="TreeGrafter"/>
</dbReference>
<evidence type="ECO:0000256" key="10">
    <source>
        <dbReference type="ARBA" id="ARBA00038351"/>
    </source>
</evidence>
<evidence type="ECO:0000256" key="13">
    <source>
        <dbReference type="SAM" id="MobiDB-lite"/>
    </source>
</evidence>
<feature type="compositionally biased region" description="Basic and acidic residues" evidence="13">
    <location>
        <begin position="258"/>
        <end position="268"/>
    </location>
</feature>
<dbReference type="GO" id="GO:0005634">
    <property type="term" value="C:nucleus"/>
    <property type="evidence" value="ECO:0007669"/>
    <property type="project" value="UniProtKB-SubCell"/>
</dbReference>
<feature type="region of interest" description="Disordered" evidence="13">
    <location>
        <begin position="173"/>
        <end position="388"/>
    </location>
</feature>
<dbReference type="GO" id="GO:0007399">
    <property type="term" value="P:nervous system development"/>
    <property type="evidence" value="ECO:0007669"/>
    <property type="project" value="UniProtKB-KW"/>
</dbReference>
<evidence type="ECO:0000256" key="12">
    <source>
        <dbReference type="RuleBase" id="RU000682"/>
    </source>
</evidence>
<dbReference type="Pfam" id="PF03826">
    <property type="entry name" value="OAR"/>
    <property type="match status" value="1"/>
</dbReference>
<feature type="compositionally biased region" description="Basic and acidic residues" evidence="13">
    <location>
        <begin position="305"/>
        <end position="314"/>
    </location>
</feature>
<feature type="compositionally biased region" description="Polar residues" evidence="13">
    <location>
        <begin position="373"/>
        <end position="388"/>
    </location>
</feature>
<evidence type="ECO:0000256" key="4">
    <source>
        <dbReference type="ARBA" id="ARBA00022902"/>
    </source>
</evidence>
<comment type="similarity">
    <text evidence="10">Belongs to the paired homeobox family. Unc-4 subfamily.</text>
</comment>
<dbReference type="SMART" id="SM00389">
    <property type="entry name" value="HOX"/>
    <property type="match status" value="1"/>
</dbReference>